<feature type="transmembrane region" description="Helical" evidence="5">
    <location>
        <begin position="349"/>
        <end position="366"/>
    </location>
</feature>
<evidence type="ECO:0000256" key="5">
    <source>
        <dbReference type="SAM" id="Phobius"/>
    </source>
</evidence>
<feature type="transmembrane region" description="Helical" evidence="5">
    <location>
        <begin position="386"/>
        <end position="414"/>
    </location>
</feature>
<organism evidence="7 8">
    <name type="scientific">Salisediminibacterium beveridgei</name>
    <dbReference type="NCBI Taxonomy" id="632773"/>
    <lineage>
        <taxon>Bacteria</taxon>
        <taxon>Bacillati</taxon>
        <taxon>Bacillota</taxon>
        <taxon>Bacilli</taxon>
        <taxon>Bacillales</taxon>
        <taxon>Bacillaceae</taxon>
        <taxon>Salisediminibacterium</taxon>
    </lineage>
</organism>
<dbReference type="PANTHER" id="PTHR11814">
    <property type="entry name" value="SULFATE TRANSPORTER"/>
    <property type="match status" value="1"/>
</dbReference>
<sequence>MQNWFPLLRQLKQYDLNHDLKGDLNAALIVAIMLIPQGMAYAMLAGLPPVMGLYASTIPLLIYALMGSSRQLAVGPVAMVSLLIFTGVSGLAEPGSNEYIGYVLLLALMVGVIQFLLGTLKLGFITKFISHAVISGFTSAAAIIIGFSQLNHLLGVDTGESKNVFAILGNVLLDIGDIHLATLTVGILSILLLILMKKYVKKVPGPLFVVILAILAVQLFDLDERGVTVVGEIPGGLPALTVPDISVNALVILVPTALTIALIGFVESFAMAKVIATKEKYPISADAELRALGASNIGTSFFSGFPVTGGFSRSAVNYEAGARTGMASIFTGLFIVLTLLFFTSWFHDLPRAVLAAIIIVAVYGLIDLKEAKHLWQVKKIDAVTLMVTFIATLTIGIELGILAGIVFSLTVFVYRSGKPHMAELGYVAELDDYMNIERFPEAKTQDDILMIRIDAPVYFANMAYIEERLRSYMIEHPNLKHVILDFSGVNDMDAVALDEFNDWLAFHRSQGVHFYFVLVRGPVRDLFARSGWTKEHQEEFYYHSLAEAMRNLKNSASKAE</sequence>
<feature type="transmembrane region" description="Helical" evidence="5">
    <location>
        <begin position="73"/>
        <end position="93"/>
    </location>
</feature>
<dbReference type="RefSeq" id="WP_069366115.1">
    <property type="nucleotide sequence ID" value="NZ_CP012502.1"/>
</dbReference>
<evidence type="ECO:0000256" key="2">
    <source>
        <dbReference type="ARBA" id="ARBA00022692"/>
    </source>
</evidence>
<feature type="domain" description="STAS" evidence="6">
    <location>
        <begin position="438"/>
        <end position="552"/>
    </location>
</feature>
<dbReference type="PATRIC" id="fig|632773.3.peg.3024"/>
<dbReference type="STRING" id="632773.BBEV_2889"/>
<feature type="transmembrane region" description="Helical" evidence="5">
    <location>
        <begin position="245"/>
        <end position="266"/>
    </location>
</feature>
<dbReference type="InterPro" id="IPR001902">
    <property type="entry name" value="SLC26A/SulP_fam"/>
</dbReference>
<feature type="transmembrane region" description="Helical" evidence="5">
    <location>
        <begin position="99"/>
        <end position="117"/>
    </location>
</feature>
<reference evidence="7 8" key="1">
    <citation type="submission" date="2015-08" db="EMBL/GenBank/DDBJ databases">
        <title>The complete genome sequence of Bacillus beveridgei MLTeJB.</title>
        <authorList>
            <person name="Hanson T.E."/>
            <person name="Mesa C."/>
            <person name="Basesman S.M."/>
            <person name="Oremland R.S."/>
        </authorList>
    </citation>
    <scope>NUCLEOTIDE SEQUENCE [LARGE SCALE GENOMIC DNA]</scope>
    <source>
        <strain evidence="7 8">MLTeJB</strain>
    </source>
</reference>
<dbReference type="InterPro" id="IPR011547">
    <property type="entry name" value="SLC26A/SulP_dom"/>
</dbReference>
<dbReference type="EMBL" id="CP012502">
    <property type="protein sequence ID" value="AOM84214.1"/>
    <property type="molecule type" value="Genomic_DNA"/>
</dbReference>
<dbReference type="PROSITE" id="PS50801">
    <property type="entry name" value="STAS"/>
    <property type="match status" value="1"/>
</dbReference>
<feature type="transmembrane region" description="Helical" evidence="5">
    <location>
        <begin position="129"/>
        <end position="150"/>
    </location>
</feature>
<feature type="transmembrane region" description="Helical" evidence="5">
    <location>
        <begin position="178"/>
        <end position="196"/>
    </location>
</feature>
<name>A0A1D7QYX4_9BACI</name>
<accession>A0A1D7QYX4</accession>
<keyword evidence="8" id="KW-1185">Reference proteome</keyword>
<proteinExistence type="predicted"/>
<comment type="subcellular location">
    <subcellularLocation>
        <location evidence="1">Membrane</location>
        <topology evidence="1">Multi-pass membrane protein</topology>
    </subcellularLocation>
</comment>
<dbReference type="KEGG" id="bbev:BBEV_2889"/>
<dbReference type="Pfam" id="PF01740">
    <property type="entry name" value="STAS"/>
    <property type="match status" value="1"/>
</dbReference>
<feature type="transmembrane region" description="Helical" evidence="5">
    <location>
        <begin position="50"/>
        <end position="66"/>
    </location>
</feature>
<dbReference type="AlphaFoldDB" id="A0A1D7QYX4"/>
<dbReference type="Gene3D" id="3.30.750.24">
    <property type="entry name" value="STAS domain"/>
    <property type="match status" value="1"/>
</dbReference>
<dbReference type="InterPro" id="IPR036513">
    <property type="entry name" value="STAS_dom_sf"/>
</dbReference>
<feature type="transmembrane region" description="Helical" evidence="5">
    <location>
        <begin position="325"/>
        <end position="342"/>
    </location>
</feature>
<dbReference type="OrthoDB" id="9771198at2"/>
<dbReference type="InterPro" id="IPR002645">
    <property type="entry name" value="STAS_dom"/>
</dbReference>
<protein>
    <submittedName>
        <fullName evidence="7">Sulfate permease</fullName>
    </submittedName>
</protein>
<dbReference type="GO" id="GO:0055085">
    <property type="term" value="P:transmembrane transport"/>
    <property type="evidence" value="ECO:0007669"/>
    <property type="project" value="InterPro"/>
</dbReference>
<evidence type="ECO:0000256" key="3">
    <source>
        <dbReference type="ARBA" id="ARBA00022989"/>
    </source>
</evidence>
<evidence type="ECO:0000313" key="8">
    <source>
        <dbReference type="Proteomes" id="UP000094463"/>
    </source>
</evidence>
<keyword evidence="2 5" id="KW-0812">Transmembrane</keyword>
<feature type="transmembrane region" description="Helical" evidence="5">
    <location>
        <begin position="203"/>
        <end position="220"/>
    </location>
</feature>
<dbReference type="GO" id="GO:0016020">
    <property type="term" value="C:membrane"/>
    <property type="evidence" value="ECO:0007669"/>
    <property type="project" value="UniProtKB-SubCell"/>
</dbReference>
<evidence type="ECO:0000259" key="6">
    <source>
        <dbReference type="PROSITE" id="PS50801"/>
    </source>
</evidence>
<gene>
    <name evidence="7" type="ORF">BBEV_2889</name>
</gene>
<keyword evidence="4 5" id="KW-0472">Membrane</keyword>
<dbReference type="Proteomes" id="UP000094463">
    <property type="component" value="Chromosome"/>
</dbReference>
<dbReference type="Pfam" id="PF00916">
    <property type="entry name" value="Sulfate_transp"/>
    <property type="match status" value="1"/>
</dbReference>
<evidence type="ECO:0000313" key="7">
    <source>
        <dbReference type="EMBL" id="AOM84214.1"/>
    </source>
</evidence>
<dbReference type="SUPFAM" id="SSF52091">
    <property type="entry name" value="SpoIIaa-like"/>
    <property type="match status" value="1"/>
</dbReference>
<dbReference type="CDD" id="cd07042">
    <property type="entry name" value="STAS_SulP_like_sulfate_transporter"/>
    <property type="match status" value="1"/>
</dbReference>
<evidence type="ECO:0000256" key="4">
    <source>
        <dbReference type="ARBA" id="ARBA00023136"/>
    </source>
</evidence>
<evidence type="ECO:0000256" key="1">
    <source>
        <dbReference type="ARBA" id="ARBA00004141"/>
    </source>
</evidence>
<keyword evidence="3 5" id="KW-1133">Transmembrane helix</keyword>
<dbReference type="NCBIfam" id="TIGR00815">
    <property type="entry name" value="sulP"/>
    <property type="match status" value="1"/>
</dbReference>